<dbReference type="Proteomes" id="UP000265862">
    <property type="component" value="Unassembled WGS sequence"/>
</dbReference>
<gene>
    <name evidence="9" type="primary">gyrA</name>
    <name evidence="12" type="ORF">DS835_06685</name>
</gene>
<name>A0A396SNM6_9LACO</name>
<dbReference type="NCBIfam" id="TIGR01063">
    <property type="entry name" value="gyrA"/>
    <property type="match status" value="1"/>
</dbReference>
<protein>
    <recommendedName>
        <fullName evidence="9">DNA gyrase subunit A</fullName>
        <ecNumber evidence="9">5.6.2.2</ecNumber>
    </recommendedName>
</protein>
<keyword evidence="7 9" id="KW-0238">DNA-binding</keyword>
<evidence type="ECO:0000256" key="10">
    <source>
        <dbReference type="PROSITE-ProRule" id="PRU01384"/>
    </source>
</evidence>
<dbReference type="Gene3D" id="1.10.268.10">
    <property type="entry name" value="Topoisomerase, domain 3"/>
    <property type="match status" value="1"/>
</dbReference>
<dbReference type="AlphaFoldDB" id="A0A396SNM6"/>
<evidence type="ECO:0000313" key="12">
    <source>
        <dbReference type="EMBL" id="RHW53785.1"/>
    </source>
</evidence>
<evidence type="ECO:0000256" key="8">
    <source>
        <dbReference type="ARBA" id="ARBA00023235"/>
    </source>
</evidence>
<feature type="domain" description="Topo IIA-type catalytic" evidence="11">
    <location>
        <begin position="38"/>
        <end position="503"/>
    </location>
</feature>
<reference evidence="12 13" key="1">
    <citation type="submission" date="2018-07" db="EMBL/GenBank/DDBJ databases">
        <title>Genome sequences of six Lactobacillus spp. isolated from bumble bee guts.</title>
        <authorList>
            <person name="Motta E.V.S."/>
            <person name="Moran N.A."/>
        </authorList>
    </citation>
    <scope>NUCLEOTIDE SEQUENCE [LARGE SCALE GENOMIC DNA]</scope>
    <source>
        <strain evidence="12 13">OCC3</strain>
    </source>
</reference>
<dbReference type="PROSITE" id="PS52040">
    <property type="entry name" value="TOPO_IIA"/>
    <property type="match status" value="1"/>
</dbReference>
<sequence>MDNDNQGQDHRIRNVDLTSVMNSSFLDYAMSVIVARALPDVRDGLKPVQRRILYGMSELGVTPDKPYKKSARIVGEVMGKFHPHGDSSIYLAMAHMAQDFSYRYMLVDGHGNFGSVDGDEPAAMRYTEARMSKIAVEMLRDINKNTIDWQRNYDDSENEPIVLPARIPNLLVNGTSGIAVGMTTNIPPHNLSEVIKGIHMVMDNPDVTTKELMKAIPGPDFPTGGTIMGRSGIYRAYETGRGNIVVRANTAIETEKSGRERIVVTELPYLVNKAELVKKIADLARAKTIDGITGVRDESDQTGMRLTIDIRRDASASVVLNNLFKLTQMQANFGMNMVAIVDGAPHFLSLKQMLEYYLKHQEDVVTRRTKFELGKAEARAHILAGLKIALDHIDEIVRIIRQSESSDIAKAALISRFGLDDKQSQAILDMRLVRLTGLERDKVEEEYKELQVRIADYKDILAHRERINEIIYEELLETQKRFGDERRTKIGDGEVISIEDEDLIEKQDVLLTLTHSGYIKRMLINEFKTQNRGGKGIKGMGIKDGDFIEKLMYSSTHDLLLFFSNKGKVYSKKAYEIPEFSRTAKGLPIVNLLQLEKGEKIETIVNIPEDANDQYLFFITKLGVVKRTHVSEFANIRNSGLIALTLRDGDELTNVLSTDGKQDILIGTHLGYAVRFNETTVRSMGRTAAGVRGINLRANDYVVGSGVVSDQDEIMVISEKGYGKRTSAAEYPTKGRGGKGIKTANVTEKNGPLSGVTVIDSTQNIMVITNDGIMIRFKIDDVSQTGRSTIGVRLIKVNAENKVASLAIVPAEEDQTVGEKESQDEDIKD</sequence>
<dbReference type="InterPro" id="IPR002205">
    <property type="entry name" value="Topo_IIA_dom_A"/>
</dbReference>
<dbReference type="NCBIfam" id="NF004044">
    <property type="entry name" value="PRK05561.1"/>
    <property type="match status" value="1"/>
</dbReference>
<dbReference type="PANTHER" id="PTHR43493:SF5">
    <property type="entry name" value="DNA GYRASE SUBUNIT A, CHLOROPLASTIC_MITOCHONDRIAL"/>
    <property type="match status" value="1"/>
</dbReference>
<dbReference type="InterPro" id="IPR050220">
    <property type="entry name" value="Type_II_DNA_Topoisomerases"/>
</dbReference>
<evidence type="ECO:0000256" key="2">
    <source>
        <dbReference type="ARBA" id="ARBA00008263"/>
    </source>
</evidence>
<dbReference type="GO" id="GO:0006261">
    <property type="term" value="P:DNA-templated DNA replication"/>
    <property type="evidence" value="ECO:0007669"/>
    <property type="project" value="UniProtKB-UniRule"/>
</dbReference>
<dbReference type="InterPro" id="IPR013760">
    <property type="entry name" value="Topo_IIA-like_dom_sf"/>
</dbReference>
<dbReference type="GO" id="GO:0006265">
    <property type="term" value="P:DNA topological change"/>
    <property type="evidence" value="ECO:0007669"/>
    <property type="project" value="UniProtKB-UniRule"/>
</dbReference>
<evidence type="ECO:0000256" key="4">
    <source>
        <dbReference type="ARBA" id="ARBA00022741"/>
    </source>
</evidence>
<comment type="catalytic activity">
    <reaction evidence="1 9 10">
        <text>ATP-dependent breakage, passage and rejoining of double-stranded DNA.</text>
        <dbReference type="EC" id="5.6.2.2"/>
    </reaction>
</comment>
<dbReference type="InterPro" id="IPR035516">
    <property type="entry name" value="Gyrase/topoIV_suA_C"/>
</dbReference>
<dbReference type="SMART" id="SM00434">
    <property type="entry name" value="TOP4c"/>
    <property type="match status" value="1"/>
</dbReference>
<dbReference type="EMBL" id="QOCV01000010">
    <property type="protein sequence ID" value="RHW53785.1"/>
    <property type="molecule type" value="Genomic_DNA"/>
</dbReference>
<keyword evidence="6 9" id="KW-0799">Topoisomerase</keyword>
<evidence type="ECO:0000259" key="11">
    <source>
        <dbReference type="PROSITE" id="PS52040"/>
    </source>
</evidence>
<evidence type="ECO:0000256" key="6">
    <source>
        <dbReference type="ARBA" id="ARBA00023029"/>
    </source>
</evidence>
<dbReference type="GO" id="GO:0005737">
    <property type="term" value="C:cytoplasm"/>
    <property type="evidence" value="ECO:0007669"/>
    <property type="project" value="UniProtKB-SubCell"/>
</dbReference>
<dbReference type="GO" id="GO:0034335">
    <property type="term" value="F:DNA negative supercoiling activity"/>
    <property type="evidence" value="ECO:0007669"/>
    <property type="project" value="UniProtKB-ARBA"/>
</dbReference>
<evidence type="ECO:0000256" key="9">
    <source>
        <dbReference type="HAMAP-Rule" id="MF_01897"/>
    </source>
</evidence>
<dbReference type="InterPro" id="IPR013758">
    <property type="entry name" value="Topo_IIA_A/C_ab"/>
</dbReference>
<dbReference type="GO" id="GO:0005694">
    <property type="term" value="C:chromosome"/>
    <property type="evidence" value="ECO:0007669"/>
    <property type="project" value="InterPro"/>
</dbReference>
<organism evidence="12 13">
    <name type="scientific">Lactobacillus bombicola</name>
    <dbReference type="NCBI Taxonomy" id="1505723"/>
    <lineage>
        <taxon>Bacteria</taxon>
        <taxon>Bacillati</taxon>
        <taxon>Bacillota</taxon>
        <taxon>Bacilli</taxon>
        <taxon>Lactobacillales</taxon>
        <taxon>Lactobacillaceae</taxon>
        <taxon>Lactobacillus</taxon>
    </lineage>
</organism>
<keyword evidence="5 9" id="KW-0067">ATP-binding</keyword>
<dbReference type="GO" id="GO:0009330">
    <property type="term" value="C:DNA topoisomerase type II (double strand cut, ATP-hydrolyzing) complex"/>
    <property type="evidence" value="ECO:0007669"/>
    <property type="project" value="TreeGrafter"/>
</dbReference>
<dbReference type="Gene3D" id="2.120.10.90">
    <property type="entry name" value="DNA gyrase/topoisomerase IV, subunit A, C-terminal"/>
    <property type="match status" value="1"/>
</dbReference>
<dbReference type="InterPro" id="IPR005743">
    <property type="entry name" value="GyrA"/>
</dbReference>
<dbReference type="CDD" id="cd00187">
    <property type="entry name" value="TOP4c"/>
    <property type="match status" value="1"/>
</dbReference>
<dbReference type="InterPro" id="IPR006691">
    <property type="entry name" value="GyrA/parC_rep"/>
</dbReference>
<dbReference type="FunFam" id="2.120.10.90:FF:000004">
    <property type="entry name" value="DNA gyrase subunit A"/>
    <property type="match status" value="1"/>
</dbReference>
<dbReference type="GO" id="GO:0005524">
    <property type="term" value="F:ATP binding"/>
    <property type="evidence" value="ECO:0007669"/>
    <property type="project" value="UniProtKB-UniRule"/>
</dbReference>
<dbReference type="SUPFAM" id="SSF56719">
    <property type="entry name" value="Type II DNA topoisomerase"/>
    <property type="match status" value="1"/>
</dbReference>
<comment type="function">
    <text evidence="9">A type II topoisomerase that negatively supercoils closed circular double-stranded (ds) DNA in an ATP-dependent manner to modulate DNA topology and maintain chromosomes in an underwound state. Negative supercoiling favors strand separation, and DNA replication, transcription, recombination and repair, all of which involve strand separation. Also able to catalyze the interconversion of other topological isomers of dsDNA rings, including catenanes and knotted rings. Type II topoisomerases break and join 2 DNA strands simultaneously in an ATP-dependent manner.</text>
</comment>
<proteinExistence type="inferred from homology"/>
<comment type="similarity">
    <text evidence="2 9">Belongs to the type II topoisomerase GyrA/ParC subunit family.</text>
</comment>
<evidence type="ECO:0000313" key="13">
    <source>
        <dbReference type="Proteomes" id="UP000265862"/>
    </source>
</evidence>
<evidence type="ECO:0000256" key="1">
    <source>
        <dbReference type="ARBA" id="ARBA00000185"/>
    </source>
</evidence>
<dbReference type="Pfam" id="PF00521">
    <property type="entry name" value="DNA_topoisoIV"/>
    <property type="match status" value="1"/>
</dbReference>
<dbReference type="EC" id="5.6.2.2" evidence="9"/>
<comment type="subcellular location">
    <subcellularLocation>
        <location evidence="9">Cytoplasm</location>
    </subcellularLocation>
</comment>
<dbReference type="SUPFAM" id="SSF101904">
    <property type="entry name" value="GyrA/ParC C-terminal domain-like"/>
    <property type="match status" value="1"/>
</dbReference>
<dbReference type="PANTHER" id="PTHR43493">
    <property type="entry name" value="DNA GYRASE/TOPOISOMERASE SUBUNIT A"/>
    <property type="match status" value="1"/>
</dbReference>
<feature type="short sequence motif" description="GyrA-box" evidence="9">
    <location>
        <begin position="530"/>
        <end position="536"/>
    </location>
</feature>
<dbReference type="NCBIfam" id="NF004043">
    <property type="entry name" value="PRK05560.1"/>
    <property type="match status" value="1"/>
</dbReference>
<evidence type="ECO:0000256" key="7">
    <source>
        <dbReference type="ARBA" id="ARBA00023125"/>
    </source>
</evidence>
<keyword evidence="8 9" id="KW-0413">Isomerase</keyword>
<comment type="subunit">
    <text evidence="9">Heterotetramer, composed of two GyrA and two GyrB chains. In the heterotetramer, GyrA contains the active site tyrosine that forms a transient covalent intermediate with DNA, while GyrB binds cofactors and catalyzes ATP hydrolysis.</text>
</comment>
<dbReference type="FunFam" id="3.90.199.10:FF:000001">
    <property type="entry name" value="DNA gyrase subunit A"/>
    <property type="match status" value="1"/>
</dbReference>
<evidence type="ECO:0000256" key="3">
    <source>
        <dbReference type="ARBA" id="ARBA00022490"/>
    </source>
</evidence>
<dbReference type="Gene3D" id="3.30.1360.40">
    <property type="match status" value="1"/>
</dbReference>
<dbReference type="Pfam" id="PF03989">
    <property type="entry name" value="DNA_gyraseA_C"/>
    <property type="match status" value="6"/>
</dbReference>
<dbReference type="FunFam" id="3.30.1360.40:FF:000002">
    <property type="entry name" value="DNA gyrase subunit A"/>
    <property type="match status" value="1"/>
</dbReference>
<dbReference type="Gene3D" id="3.90.199.10">
    <property type="entry name" value="Topoisomerase II, domain 5"/>
    <property type="match status" value="1"/>
</dbReference>
<dbReference type="HAMAP" id="MF_01897">
    <property type="entry name" value="GyrA"/>
    <property type="match status" value="1"/>
</dbReference>
<dbReference type="FunFam" id="1.10.268.10:FF:000001">
    <property type="entry name" value="DNA gyrase subunit A"/>
    <property type="match status" value="1"/>
</dbReference>
<comment type="caution">
    <text evidence="12">The sequence shown here is derived from an EMBL/GenBank/DDBJ whole genome shotgun (WGS) entry which is preliminary data.</text>
</comment>
<comment type="miscellaneous">
    <text evidence="9">Few gyrases are as efficient as E.coli at forming negative supercoils. Not all organisms have 2 type II topoisomerases; in organisms with a single type II topoisomerase this enzyme also has to decatenate newly replicated chromosomes.</text>
</comment>
<feature type="active site" description="O-(5'-phospho-DNA)-tyrosine intermediate" evidence="9 10">
    <location>
        <position position="126"/>
    </location>
</feature>
<accession>A0A396SNM6</accession>
<dbReference type="RefSeq" id="WP_118898174.1">
    <property type="nucleotide sequence ID" value="NZ_QOCV01000010.1"/>
</dbReference>
<keyword evidence="4 9" id="KW-0547">Nucleotide-binding</keyword>
<evidence type="ECO:0000256" key="5">
    <source>
        <dbReference type="ARBA" id="ARBA00022840"/>
    </source>
</evidence>
<keyword evidence="3 9" id="KW-0963">Cytoplasm</keyword>
<dbReference type="InterPro" id="IPR013757">
    <property type="entry name" value="Topo_IIA_A_a_sf"/>
</dbReference>
<dbReference type="GO" id="GO:0003677">
    <property type="term" value="F:DNA binding"/>
    <property type="evidence" value="ECO:0007669"/>
    <property type="project" value="UniProtKB-UniRule"/>
</dbReference>